<feature type="transmembrane region" description="Helical" evidence="1">
    <location>
        <begin position="33"/>
        <end position="53"/>
    </location>
</feature>
<organism evidence="2 3">
    <name type="scientific">Lacticaseibacillus camelliae DSM 22697 = JCM 13995</name>
    <dbReference type="NCBI Taxonomy" id="1423730"/>
    <lineage>
        <taxon>Bacteria</taxon>
        <taxon>Bacillati</taxon>
        <taxon>Bacillota</taxon>
        <taxon>Bacilli</taxon>
        <taxon>Lactobacillales</taxon>
        <taxon>Lactobacillaceae</taxon>
        <taxon>Lacticaseibacillus</taxon>
    </lineage>
</organism>
<protein>
    <submittedName>
        <fullName evidence="2">Uncharacterized protein</fullName>
    </submittedName>
</protein>
<accession>A0A0R2FFF2</accession>
<keyword evidence="3" id="KW-1185">Reference proteome</keyword>
<feature type="transmembrane region" description="Helical" evidence="1">
    <location>
        <begin position="102"/>
        <end position="120"/>
    </location>
</feature>
<evidence type="ECO:0000256" key="1">
    <source>
        <dbReference type="SAM" id="Phobius"/>
    </source>
</evidence>
<dbReference type="AlphaFoldDB" id="A0A0R2FFF2"/>
<evidence type="ECO:0000313" key="3">
    <source>
        <dbReference type="Proteomes" id="UP000050865"/>
    </source>
</evidence>
<reference evidence="2 3" key="1">
    <citation type="journal article" date="2015" name="Genome Announc.">
        <title>Expanding the biotechnology potential of lactobacilli through comparative genomics of 213 strains and associated genera.</title>
        <authorList>
            <person name="Sun Z."/>
            <person name="Harris H.M."/>
            <person name="McCann A."/>
            <person name="Guo C."/>
            <person name="Argimon S."/>
            <person name="Zhang W."/>
            <person name="Yang X."/>
            <person name="Jeffery I.B."/>
            <person name="Cooney J.C."/>
            <person name="Kagawa T.F."/>
            <person name="Liu W."/>
            <person name="Song Y."/>
            <person name="Salvetti E."/>
            <person name="Wrobel A."/>
            <person name="Rasinkangas P."/>
            <person name="Parkhill J."/>
            <person name="Rea M.C."/>
            <person name="O'Sullivan O."/>
            <person name="Ritari J."/>
            <person name="Douillard F.P."/>
            <person name="Paul Ross R."/>
            <person name="Yang R."/>
            <person name="Briner A.E."/>
            <person name="Felis G.E."/>
            <person name="de Vos W.M."/>
            <person name="Barrangou R."/>
            <person name="Klaenhammer T.R."/>
            <person name="Caufield P.W."/>
            <person name="Cui Y."/>
            <person name="Zhang H."/>
            <person name="O'Toole P.W."/>
        </authorList>
    </citation>
    <scope>NUCLEOTIDE SEQUENCE [LARGE SCALE GENOMIC DNA]</scope>
    <source>
        <strain evidence="2 3">DSM 22697</strain>
    </source>
</reference>
<proteinExistence type="predicted"/>
<keyword evidence="1" id="KW-0812">Transmembrane</keyword>
<dbReference type="EMBL" id="AYZJ01000026">
    <property type="protein sequence ID" value="KRN23786.1"/>
    <property type="molecule type" value="Genomic_DNA"/>
</dbReference>
<dbReference type="Proteomes" id="UP000050865">
    <property type="component" value="Unassembled WGS sequence"/>
</dbReference>
<name>A0A0R2FFF2_9LACO</name>
<evidence type="ECO:0000313" key="2">
    <source>
        <dbReference type="EMBL" id="KRN23786.1"/>
    </source>
</evidence>
<keyword evidence="1" id="KW-0472">Membrane</keyword>
<dbReference type="RefSeq" id="WP_056989291.1">
    <property type="nucleotide sequence ID" value="NZ_AYZJ01000026.1"/>
</dbReference>
<dbReference type="PATRIC" id="fig|1423730.4.peg.1436"/>
<comment type="caution">
    <text evidence="2">The sequence shown here is derived from an EMBL/GenBank/DDBJ whole genome shotgun (WGS) entry which is preliminary data.</text>
</comment>
<keyword evidence="1" id="KW-1133">Transmembrane helix</keyword>
<sequence>MKKWGYRFIFGLPVLQGDAVTHADSVLGWPAMLFPLGILIVFCVSLFVIPLRLLHADTDFILWLGLYALSLVWFLRASRVGNLSERVSDAALPNVKKRVHHWSWWFGMVAAIIVYTVLSVTQYRVFGRANFWANGLADTLFNAGWQVALIAWFFEHVWRITLQSRLVAVHPLDAS</sequence>
<gene>
    <name evidence="2" type="ORF">FC75_GL001364</name>
</gene>
<feature type="transmembrane region" description="Helical" evidence="1">
    <location>
        <begin position="60"/>
        <end position="78"/>
    </location>
</feature>